<organism evidence="1">
    <name type="scientific">Calcidiscus leptoporus</name>
    <dbReference type="NCBI Taxonomy" id="127549"/>
    <lineage>
        <taxon>Eukaryota</taxon>
        <taxon>Haptista</taxon>
        <taxon>Haptophyta</taxon>
        <taxon>Prymnesiophyceae</taxon>
        <taxon>Coccolithales</taxon>
        <taxon>Calcidiscaceae</taxon>
        <taxon>Calcidiscus</taxon>
    </lineage>
</organism>
<accession>A0A7S0P6F3</accession>
<protein>
    <submittedName>
        <fullName evidence="1">Uncharacterized protein</fullName>
    </submittedName>
</protein>
<gene>
    <name evidence="1" type="ORF">CLEP1334_LOCUS28863</name>
</gene>
<dbReference type="EMBL" id="HBER01057834">
    <property type="protein sequence ID" value="CAD8553572.1"/>
    <property type="molecule type" value="Transcribed_RNA"/>
</dbReference>
<dbReference type="AlphaFoldDB" id="A0A7S0P6F3"/>
<dbReference type="InterPro" id="IPR013328">
    <property type="entry name" value="6PGD_dom2"/>
</dbReference>
<evidence type="ECO:0000313" key="1">
    <source>
        <dbReference type="EMBL" id="CAD8553572.1"/>
    </source>
</evidence>
<sequence>MSGGAVDAVCLALAGFLRYNSGVADGGSEVETVPDPMKEEMKEVALRMRGEVSEGVCAEALAMVFGDELVKSWDGLVKGVLVKYREMQERGGARSMLVV</sequence>
<name>A0A7S0P6F3_9EUKA</name>
<proteinExistence type="predicted"/>
<reference evidence="1" key="1">
    <citation type="submission" date="2021-01" db="EMBL/GenBank/DDBJ databases">
        <authorList>
            <person name="Corre E."/>
            <person name="Pelletier E."/>
            <person name="Niang G."/>
            <person name="Scheremetjew M."/>
            <person name="Finn R."/>
            <person name="Kale V."/>
            <person name="Holt S."/>
            <person name="Cochrane G."/>
            <person name="Meng A."/>
            <person name="Brown T."/>
            <person name="Cohen L."/>
        </authorList>
    </citation>
    <scope>NUCLEOTIDE SEQUENCE</scope>
    <source>
        <strain evidence="1">RCC1130</strain>
    </source>
</reference>
<dbReference type="Gene3D" id="1.10.1040.10">
    <property type="entry name" value="N-(1-d-carboxylethyl)-l-norvaline Dehydrogenase, domain 2"/>
    <property type="match status" value="1"/>
</dbReference>